<accession>A0ABN8NHP5</accession>
<keyword evidence="2" id="KW-1185">Reference proteome</keyword>
<name>A0ABN8NHP5_9CNID</name>
<dbReference type="Proteomes" id="UP001159405">
    <property type="component" value="Unassembled WGS sequence"/>
</dbReference>
<reference evidence="1 2" key="1">
    <citation type="submission" date="2022-05" db="EMBL/GenBank/DDBJ databases">
        <authorList>
            <consortium name="Genoscope - CEA"/>
            <person name="William W."/>
        </authorList>
    </citation>
    <scope>NUCLEOTIDE SEQUENCE [LARGE SCALE GENOMIC DNA]</scope>
</reference>
<evidence type="ECO:0000313" key="2">
    <source>
        <dbReference type="Proteomes" id="UP001159405"/>
    </source>
</evidence>
<protein>
    <submittedName>
        <fullName evidence="1">Uncharacterized protein</fullName>
    </submittedName>
</protein>
<sequence>MDFLCSFLRRHLAGKWPVVASPNVGCYLSLGKSPYFFNGLKSAAALIVHPNDWLNLKSRSFLNWLFLAIIYQTIIKTSEFFSNVEQFIRQSKTLPFHHRPVKMKIVSLIVSSGL</sequence>
<dbReference type="EMBL" id="CALNXK010000022">
    <property type="protein sequence ID" value="CAH3109758.1"/>
    <property type="molecule type" value="Genomic_DNA"/>
</dbReference>
<proteinExistence type="predicted"/>
<comment type="caution">
    <text evidence="1">The sequence shown here is derived from an EMBL/GenBank/DDBJ whole genome shotgun (WGS) entry which is preliminary data.</text>
</comment>
<gene>
    <name evidence="1" type="ORF">PLOB_00018843</name>
</gene>
<evidence type="ECO:0000313" key="1">
    <source>
        <dbReference type="EMBL" id="CAH3109758.1"/>
    </source>
</evidence>
<organism evidence="1 2">
    <name type="scientific">Porites lobata</name>
    <dbReference type="NCBI Taxonomy" id="104759"/>
    <lineage>
        <taxon>Eukaryota</taxon>
        <taxon>Metazoa</taxon>
        <taxon>Cnidaria</taxon>
        <taxon>Anthozoa</taxon>
        <taxon>Hexacorallia</taxon>
        <taxon>Scleractinia</taxon>
        <taxon>Fungiina</taxon>
        <taxon>Poritidae</taxon>
        <taxon>Porites</taxon>
    </lineage>
</organism>